<comment type="caution">
    <text evidence="1">The sequence shown here is derived from an EMBL/GenBank/DDBJ whole genome shotgun (WGS) entry which is preliminary data.</text>
</comment>
<proteinExistence type="predicted"/>
<gene>
    <name evidence="1" type="ORF">BS639_16990</name>
</gene>
<reference evidence="1 2" key="1">
    <citation type="journal article" date="2017" name="Int. J. Syst. Evol. Microbiol.">
        <title>Rouxiella badensis sp. nov. and Rouxiella silvae sp. nov. isolated from peat bog soil in Germany and emendation of the genus description.</title>
        <authorList>
            <person name="Le Fleche-Mateos A."/>
            <person name="Kugler J.H."/>
            <person name="Hansen S.H."/>
            <person name="Syldatk C."/>
            <person name="Hausmann R."/>
            <person name="Lomprez F."/>
            <person name="Vandenbogaert M."/>
            <person name="Manuguerra J.C."/>
            <person name="Grimont P.A."/>
        </authorList>
    </citation>
    <scope>NUCLEOTIDE SEQUENCE [LARGE SCALE GENOMIC DNA]</scope>
    <source>
        <strain evidence="1 2">213</strain>
    </source>
</reference>
<keyword evidence="2" id="KW-1185">Reference proteome</keyword>
<sequence length="665" mass="73188">MTVYVCVFEPNKKAVKAGAIPLAIAIEANSLKGAKGKAIMMLDDAYPAATDNFNEPKVTEDAHGSNRPALDKFDERFAIDNEYVDGIWRSVVIAQADEESQDVGPFDVAKLSLKEKIAAVIFFEQDEIEGSDYSMICDALADDESDIQFRTIVEALSQIKALEQMYPASMRELIQAIYAKYNPVLSVSKVLAFAQHWVNKPTERPAPASTPARTLQEIDMDIAMALCGVDIASPSPALVNQAREMLRENEDKSFRAFSGSIRAVDGVTCHSREVIVGLVQELCKRKPLNTVNNLERSHVIATYLSNLGAKPPEAEVTVQNLGNGAFSIEGLTGEKASENKPLIEKQQQEGKPEVAAAAVVIEQASTAKEVEKQLVQVQEAAPAAIENLDKEIEKLPVDAQKNLSIWRSVQKTDEKFTKAFSNNGGGTSINGTYMMMRATEIFGPIGKGWGYNIDEERFDKGAPITEKITDDSGKPAGSRIVRDADGNAVCELNHTVLIDFWYRLDGEKCHIQSYGCTEYLYNTKYGLTTDGEAPKKSLTDAVKKALSLLGFSADVFLGLYDDQAYRNEVKQEFALKNASDKAEDIATARTEFDEKLSKNATSIEKAVTTNEAEKIFKTVAREIDIHRKDAEAKGDPERAKYLAGRLRRLSEIKTARINQLQGETA</sequence>
<accession>A0ABX3TXT9</accession>
<evidence type="ECO:0000313" key="2">
    <source>
        <dbReference type="Proteomes" id="UP000192722"/>
    </source>
</evidence>
<protein>
    <submittedName>
        <fullName evidence="1">Uncharacterized protein</fullName>
    </submittedName>
</protein>
<dbReference type="Proteomes" id="UP000192722">
    <property type="component" value="Unassembled WGS sequence"/>
</dbReference>
<evidence type="ECO:0000313" key="1">
    <source>
        <dbReference type="EMBL" id="ORJ19990.1"/>
    </source>
</evidence>
<organism evidence="1 2">
    <name type="scientific">Rouxiella silvae</name>
    <dbReference type="NCBI Taxonomy" id="1646373"/>
    <lineage>
        <taxon>Bacteria</taxon>
        <taxon>Pseudomonadati</taxon>
        <taxon>Pseudomonadota</taxon>
        <taxon>Gammaproteobacteria</taxon>
        <taxon>Enterobacterales</taxon>
        <taxon>Yersiniaceae</taxon>
        <taxon>Rouxiella</taxon>
    </lineage>
</organism>
<dbReference type="EMBL" id="MRWD01000044">
    <property type="protein sequence ID" value="ORJ19990.1"/>
    <property type="molecule type" value="Genomic_DNA"/>
</dbReference>
<name>A0ABX3TXT9_9GAMM</name>
<dbReference type="RefSeq" id="WP_084983696.1">
    <property type="nucleotide sequence ID" value="NZ_CBCSCF010000010.1"/>
</dbReference>